<sequence>MAEIQAYKARITNACGLIKSSEPEVNRLDQAFAFPEEGKDCDAYIREKTAQLNHLMKTVISNKQYHDNWRPLFEGPTFSGDFREFNAFWSVFQALIHNDAGSTDQEKFLFLKQALKGQAAASIT</sequence>
<proteinExistence type="predicted"/>
<accession>A0A183FNT3</accession>
<dbReference type="Pfam" id="PF03564">
    <property type="entry name" value="DUF1759"/>
    <property type="match status" value="1"/>
</dbReference>
<evidence type="ECO:0000313" key="3">
    <source>
        <dbReference type="WBParaSite" id="HPBE_0000920201-mRNA-1"/>
    </source>
</evidence>
<accession>A0A3P7ZNL2</accession>
<dbReference type="EMBL" id="UZAH01026373">
    <property type="protein sequence ID" value="VDO79673.1"/>
    <property type="molecule type" value="Genomic_DNA"/>
</dbReference>
<dbReference type="OrthoDB" id="7444419at2759"/>
<dbReference type="AlphaFoldDB" id="A0A183FNT3"/>
<protein>
    <submittedName>
        <fullName evidence="3">Class I SAM-dependent DNA methyltransferase</fullName>
    </submittedName>
</protein>
<name>A0A183FNT3_HELPZ</name>
<gene>
    <name evidence="1" type="ORF">HPBE_LOCUS9203</name>
</gene>
<reference evidence="3" key="2">
    <citation type="submission" date="2019-09" db="UniProtKB">
        <authorList>
            <consortium name="WormBaseParasite"/>
        </authorList>
    </citation>
    <scope>IDENTIFICATION</scope>
</reference>
<dbReference type="WBParaSite" id="HPBE_0000920201-mRNA-1">
    <property type="protein sequence ID" value="HPBE_0000920201-mRNA-1"/>
    <property type="gene ID" value="HPBE_0000920201"/>
</dbReference>
<dbReference type="InterPro" id="IPR005312">
    <property type="entry name" value="DUF1759"/>
</dbReference>
<evidence type="ECO:0000313" key="1">
    <source>
        <dbReference type="EMBL" id="VDO79673.1"/>
    </source>
</evidence>
<dbReference type="Proteomes" id="UP000050761">
    <property type="component" value="Unassembled WGS sequence"/>
</dbReference>
<evidence type="ECO:0000313" key="2">
    <source>
        <dbReference type="Proteomes" id="UP000050761"/>
    </source>
</evidence>
<keyword evidence="2" id="KW-1185">Reference proteome</keyword>
<reference evidence="1 2" key="1">
    <citation type="submission" date="2018-11" db="EMBL/GenBank/DDBJ databases">
        <authorList>
            <consortium name="Pathogen Informatics"/>
        </authorList>
    </citation>
    <scope>NUCLEOTIDE SEQUENCE [LARGE SCALE GENOMIC DNA]</scope>
</reference>
<organism evidence="2 3">
    <name type="scientific">Heligmosomoides polygyrus</name>
    <name type="common">Parasitic roundworm</name>
    <dbReference type="NCBI Taxonomy" id="6339"/>
    <lineage>
        <taxon>Eukaryota</taxon>
        <taxon>Metazoa</taxon>
        <taxon>Ecdysozoa</taxon>
        <taxon>Nematoda</taxon>
        <taxon>Chromadorea</taxon>
        <taxon>Rhabditida</taxon>
        <taxon>Rhabditina</taxon>
        <taxon>Rhabditomorpha</taxon>
        <taxon>Strongyloidea</taxon>
        <taxon>Heligmosomidae</taxon>
        <taxon>Heligmosomoides</taxon>
    </lineage>
</organism>